<dbReference type="NCBIfam" id="NF004790">
    <property type="entry name" value="PRK06136.1"/>
    <property type="match status" value="1"/>
</dbReference>
<dbReference type="Gene3D" id="3.40.1010.10">
    <property type="entry name" value="Cobalt-precorrin-4 Transmethylase, Domain 1"/>
    <property type="match status" value="1"/>
</dbReference>
<dbReference type="AlphaFoldDB" id="A0A239VB66"/>
<dbReference type="GO" id="GO:0032259">
    <property type="term" value="P:methylation"/>
    <property type="evidence" value="ECO:0007669"/>
    <property type="project" value="UniProtKB-KW"/>
</dbReference>
<dbReference type="Gene3D" id="3.30.950.10">
    <property type="entry name" value="Methyltransferase, Cobalt-precorrin-4 Transmethylase, Domain 2"/>
    <property type="match status" value="1"/>
</dbReference>
<dbReference type="Proteomes" id="UP000242637">
    <property type="component" value="Chromosome 1"/>
</dbReference>
<dbReference type="PANTHER" id="PTHR45790">
    <property type="entry name" value="SIROHEME SYNTHASE-RELATED"/>
    <property type="match status" value="1"/>
</dbReference>
<dbReference type="KEGG" id="dco:SAMEA4475696_0518"/>
<keyword evidence="2 6" id="KW-0489">Methyltransferase</keyword>
<keyword evidence="4" id="KW-0949">S-adenosyl-L-methionine</keyword>
<dbReference type="InterPro" id="IPR000878">
    <property type="entry name" value="4pyrrol_Mease"/>
</dbReference>
<proteinExistence type="inferred from homology"/>
<sequence>MQAGPRPACTNSLGRCYLRCVHIDIDLQTATVVVIGPEREANWAVKRFAPLAAETIVVDDPAAVPVGGSVLVDVTGGAAKWAQAVAALRVGRVTVCLDVPDSGGQIVLVGAGPGHHDQQSVAVRRELFNADVVFTDRLATYDDHATIARLAPAARIVDVGKLPGAHRVPQREIEARMVQAAQAGDYVVRLKGGDPFVFGRGGEEVAAAVAAGIEVRVLPGITSAVAVPESVGIPVTHRGVARAFTVVSGHEPFTEEQSRGLVQAGGTIVVLMGVATMVRSMAALVAAGMDPDTPFAVMERGFTDEERVVRGVVGQAEAFVERESPAAPAVIVIGGVADVSLLQGGVDEVVS</sequence>
<keyword evidence="3 6" id="KW-0808">Transferase</keyword>
<dbReference type="EC" id="2.1.1.107" evidence="1"/>
<organism evidence="8 9">
    <name type="scientific">Dermatophilus congolensis</name>
    <dbReference type="NCBI Taxonomy" id="1863"/>
    <lineage>
        <taxon>Bacteria</taxon>
        <taxon>Bacillati</taxon>
        <taxon>Actinomycetota</taxon>
        <taxon>Actinomycetes</taxon>
        <taxon>Micrococcales</taxon>
        <taxon>Dermatophilaceae</taxon>
        <taxon>Dermatophilus</taxon>
    </lineage>
</organism>
<evidence type="ECO:0000256" key="6">
    <source>
        <dbReference type="RuleBase" id="RU003960"/>
    </source>
</evidence>
<dbReference type="CDD" id="cd11642">
    <property type="entry name" value="SUMT"/>
    <property type="match status" value="1"/>
</dbReference>
<dbReference type="NCBIfam" id="TIGR01469">
    <property type="entry name" value="cobA_cysG_Cterm"/>
    <property type="match status" value="1"/>
</dbReference>
<reference evidence="8 9" key="1">
    <citation type="submission" date="2017-06" db="EMBL/GenBank/DDBJ databases">
        <authorList>
            <consortium name="Pathogen Informatics"/>
        </authorList>
    </citation>
    <scope>NUCLEOTIDE SEQUENCE [LARGE SCALE GENOMIC DNA]</scope>
    <source>
        <strain evidence="8 9">NCTC13039</strain>
    </source>
</reference>
<evidence type="ECO:0000256" key="3">
    <source>
        <dbReference type="ARBA" id="ARBA00022679"/>
    </source>
</evidence>
<dbReference type="SUPFAM" id="SSF53790">
    <property type="entry name" value="Tetrapyrrole methylase"/>
    <property type="match status" value="1"/>
</dbReference>
<evidence type="ECO:0000256" key="4">
    <source>
        <dbReference type="ARBA" id="ARBA00022691"/>
    </source>
</evidence>
<dbReference type="EMBL" id="LT906453">
    <property type="protein sequence ID" value="SNV18694.1"/>
    <property type="molecule type" value="Genomic_DNA"/>
</dbReference>
<comment type="similarity">
    <text evidence="6">Belongs to the precorrin methyltransferase family.</text>
</comment>
<dbReference type="FunFam" id="3.40.1010.10:FF:000001">
    <property type="entry name" value="Siroheme synthase"/>
    <property type="match status" value="1"/>
</dbReference>
<dbReference type="GO" id="GO:0019354">
    <property type="term" value="P:siroheme biosynthetic process"/>
    <property type="evidence" value="ECO:0007669"/>
    <property type="project" value="InterPro"/>
</dbReference>
<evidence type="ECO:0000259" key="7">
    <source>
        <dbReference type="Pfam" id="PF00590"/>
    </source>
</evidence>
<protein>
    <recommendedName>
        <fullName evidence="1">uroporphyrinogen-III C-methyltransferase</fullName>
        <ecNumber evidence="1">2.1.1.107</ecNumber>
    </recommendedName>
</protein>
<dbReference type="PANTHER" id="PTHR45790:SF3">
    <property type="entry name" value="S-ADENOSYL-L-METHIONINE-DEPENDENT UROPORPHYRINOGEN III METHYLTRANSFERASE, CHLOROPLASTIC"/>
    <property type="match status" value="1"/>
</dbReference>
<dbReference type="GO" id="GO:0004851">
    <property type="term" value="F:uroporphyrin-III C-methyltransferase activity"/>
    <property type="evidence" value="ECO:0007669"/>
    <property type="project" value="UniProtKB-EC"/>
</dbReference>
<dbReference type="InterPro" id="IPR014777">
    <property type="entry name" value="4pyrrole_Mease_sub1"/>
</dbReference>
<gene>
    <name evidence="8" type="primary">cysG</name>
    <name evidence="8" type="ORF">SAMEA4475696_00518</name>
</gene>
<evidence type="ECO:0000313" key="9">
    <source>
        <dbReference type="Proteomes" id="UP000242637"/>
    </source>
</evidence>
<keyword evidence="5" id="KW-0627">Porphyrin biosynthesis</keyword>
<evidence type="ECO:0000256" key="1">
    <source>
        <dbReference type="ARBA" id="ARBA00012162"/>
    </source>
</evidence>
<evidence type="ECO:0000256" key="5">
    <source>
        <dbReference type="ARBA" id="ARBA00023244"/>
    </source>
</evidence>
<evidence type="ECO:0000256" key="2">
    <source>
        <dbReference type="ARBA" id="ARBA00022603"/>
    </source>
</evidence>
<dbReference type="InterPro" id="IPR006366">
    <property type="entry name" value="CobA/CysG_C"/>
</dbReference>
<dbReference type="InterPro" id="IPR003043">
    <property type="entry name" value="Uropor_MeTrfase_CS"/>
</dbReference>
<dbReference type="InterPro" id="IPR014776">
    <property type="entry name" value="4pyrrole_Mease_sub2"/>
</dbReference>
<dbReference type="InterPro" id="IPR050161">
    <property type="entry name" value="Siro_Cobalamin_biosynth"/>
</dbReference>
<accession>A0A239VB66</accession>
<name>A0A239VB66_9MICO</name>
<dbReference type="PROSITE" id="PS00840">
    <property type="entry name" value="SUMT_2"/>
    <property type="match status" value="1"/>
</dbReference>
<feature type="domain" description="Tetrapyrrole methylase" evidence="7">
    <location>
        <begin position="106"/>
        <end position="316"/>
    </location>
</feature>
<dbReference type="Pfam" id="PF00590">
    <property type="entry name" value="TP_methylase"/>
    <property type="match status" value="1"/>
</dbReference>
<dbReference type="STRING" id="1121387.GCA_000429885_01620"/>
<evidence type="ECO:0000313" key="8">
    <source>
        <dbReference type="EMBL" id="SNV18694.1"/>
    </source>
</evidence>
<dbReference type="InterPro" id="IPR035996">
    <property type="entry name" value="4pyrrol_Methylase_sf"/>
</dbReference>
<keyword evidence="9" id="KW-1185">Reference proteome</keyword>